<keyword evidence="2" id="KW-0732">Signal</keyword>
<accession>A0A7J6U5Z7</accession>
<feature type="compositionally biased region" description="Acidic residues" evidence="1">
    <location>
        <begin position="453"/>
        <end position="473"/>
    </location>
</feature>
<organism evidence="3 4">
    <name type="scientific">Perkinsus olseni</name>
    <name type="common">Perkinsus atlanticus</name>
    <dbReference type="NCBI Taxonomy" id="32597"/>
    <lineage>
        <taxon>Eukaryota</taxon>
        <taxon>Sar</taxon>
        <taxon>Alveolata</taxon>
        <taxon>Perkinsozoa</taxon>
        <taxon>Perkinsea</taxon>
        <taxon>Perkinsida</taxon>
        <taxon>Perkinsidae</taxon>
        <taxon>Perkinsus</taxon>
    </lineage>
</organism>
<feature type="region of interest" description="Disordered" evidence="1">
    <location>
        <begin position="426"/>
        <end position="481"/>
    </location>
</feature>
<evidence type="ECO:0000313" key="4">
    <source>
        <dbReference type="Proteomes" id="UP000553632"/>
    </source>
</evidence>
<dbReference type="Proteomes" id="UP000553632">
    <property type="component" value="Unassembled WGS sequence"/>
</dbReference>
<name>A0A7J6U5Z7_PEROL</name>
<feature type="compositionally biased region" description="Polar residues" evidence="1">
    <location>
        <begin position="428"/>
        <end position="437"/>
    </location>
</feature>
<evidence type="ECO:0000313" key="3">
    <source>
        <dbReference type="EMBL" id="KAF4752888.1"/>
    </source>
</evidence>
<evidence type="ECO:0000256" key="1">
    <source>
        <dbReference type="SAM" id="MobiDB-lite"/>
    </source>
</evidence>
<sequence length="751" mass="83187">MCMLRCAGVLHLCCASLHIASAVRVPQCPALGLYRSQDQITSVGLLKSFEVNYLHEVRGAGCQADLVYGEGASTVEVSNVLLESLKGGKILARYSELIQSSQCHMLPQQQPGSRIADKLTPLRLSHTVICNLGNDSLAAFFGASLNRNGVPVNLYSPVPLVKVQDRTAHPIHNKSSEEATADHQLMARAEGDPSGTLPLYAGSRGDPASHDIHLVNTYDVTFVDQAIVDIVGTFYDFSGEVNLFKWAGAGDTPQVSQFLKSHPTANTSMLELRIPLARLCVQRGHDDDVCFRVPPSTISLGGNSVAKDIERAGQVFGIDGQLLIARLCRVTSYFGDSGPSFPREVWDFLPTIAPNCCKEIANMRPHVFRMKPIPSFGTEEGIFLCRKRKTAWGNRYFEVKFLSVPRCKESRLRDITEFVRASLGGVLNNGTPTQTNQPGAAGTTASAPTAVVGEEEDGDESEEDTDMTDYDESDGVHGWSDSDFDSEYSWGRSTESRERHAEWVDMICCCEGSYKLGFVVGRDDLYFTVEEDPNHLHYRKLSGGVFVNRDLKVPETIEEISFADGHLFVVGTSRRLYMLKSDRSGWVGSITLPGKWCPYNSHRFQDAVVDHDKVTKVLYIHQGESLRDSMALCVWENGRETLRVEKVEVCAARFLPWTGQQVVAGIFERNRMNTNSIETFGVMDMVTGDFLTEANSKKDDFLLNYPGGEVKSLSINRGSWEAVMIGYDQKVGYETVDFPSRYVWKVGCHTV</sequence>
<feature type="compositionally biased region" description="Low complexity" evidence="1">
    <location>
        <begin position="438"/>
        <end position="452"/>
    </location>
</feature>
<dbReference type="EMBL" id="JABANO010005790">
    <property type="protein sequence ID" value="KAF4752888.1"/>
    <property type="molecule type" value="Genomic_DNA"/>
</dbReference>
<proteinExistence type="predicted"/>
<gene>
    <name evidence="3" type="ORF">FOZ63_007083</name>
</gene>
<feature type="signal peptide" evidence="2">
    <location>
        <begin position="1"/>
        <end position="22"/>
    </location>
</feature>
<feature type="chain" id="PRO_5029670765" evidence="2">
    <location>
        <begin position="23"/>
        <end position="751"/>
    </location>
</feature>
<dbReference type="AlphaFoldDB" id="A0A7J6U5Z7"/>
<reference evidence="3 4" key="1">
    <citation type="submission" date="2020-04" db="EMBL/GenBank/DDBJ databases">
        <title>Perkinsus olseni comparative genomics.</title>
        <authorList>
            <person name="Bogema D.R."/>
        </authorList>
    </citation>
    <scope>NUCLEOTIDE SEQUENCE [LARGE SCALE GENOMIC DNA]</scope>
    <source>
        <strain evidence="3 4">ATCC PRA-207</strain>
    </source>
</reference>
<comment type="caution">
    <text evidence="3">The sequence shown here is derived from an EMBL/GenBank/DDBJ whole genome shotgun (WGS) entry which is preliminary data.</text>
</comment>
<evidence type="ECO:0000256" key="2">
    <source>
        <dbReference type="SAM" id="SignalP"/>
    </source>
</evidence>
<keyword evidence="4" id="KW-1185">Reference proteome</keyword>
<protein>
    <submittedName>
        <fullName evidence="3">Uncharacterized protein</fullName>
    </submittedName>
</protein>